<dbReference type="Proteomes" id="UP000197138">
    <property type="component" value="Unassembled WGS sequence"/>
</dbReference>
<gene>
    <name evidence="1" type="ORF">CDL15_Pgr006728</name>
</gene>
<protein>
    <submittedName>
        <fullName evidence="1">Uncharacterized protein</fullName>
    </submittedName>
</protein>
<reference evidence="2" key="1">
    <citation type="journal article" date="2017" name="Plant J.">
        <title>The pomegranate (Punica granatum L.) genome and the genomics of punicalagin biosynthesis.</title>
        <authorList>
            <person name="Qin G."/>
            <person name="Xu C."/>
            <person name="Ming R."/>
            <person name="Tang H."/>
            <person name="Guyot R."/>
            <person name="Kramer E.M."/>
            <person name="Hu Y."/>
            <person name="Yi X."/>
            <person name="Qi Y."/>
            <person name="Xu X."/>
            <person name="Gao Z."/>
            <person name="Pan H."/>
            <person name="Jian J."/>
            <person name="Tian Y."/>
            <person name="Yue Z."/>
            <person name="Xu Y."/>
        </authorList>
    </citation>
    <scope>NUCLEOTIDE SEQUENCE [LARGE SCALE GENOMIC DNA]</scope>
    <source>
        <strain evidence="2">cv. Dabenzi</strain>
    </source>
</reference>
<evidence type="ECO:0000313" key="2">
    <source>
        <dbReference type="Proteomes" id="UP000197138"/>
    </source>
</evidence>
<name>A0A218X7D2_PUNGR</name>
<organism evidence="1 2">
    <name type="scientific">Punica granatum</name>
    <name type="common">Pomegranate</name>
    <dbReference type="NCBI Taxonomy" id="22663"/>
    <lineage>
        <taxon>Eukaryota</taxon>
        <taxon>Viridiplantae</taxon>
        <taxon>Streptophyta</taxon>
        <taxon>Embryophyta</taxon>
        <taxon>Tracheophyta</taxon>
        <taxon>Spermatophyta</taxon>
        <taxon>Magnoliopsida</taxon>
        <taxon>eudicotyledons</taxon>
        <taxon>Gunneridae</taxon>
        <taxon>Pentapetalae</taxon>
        <taxon>rosids</taxon>
        <taxon>malvids</taxon>
        <taxon>Myrtales</taxon>
        <taxon>Lythraceae</taxon>
        <taxon>Punica</taxon>
    </lineage>
</organism>
<sequence>MEERQAKIAKVHRFFEFKFQGSETENSISDYVFPENLTSSGAATAIYEREFPSMLEGAGQEGARGGGGSGGATKEVSGVGLGVAMAVAVGTSSILL</sequence>
<comment type="caution">
    <text evidence="1">The sequence shown here is derived from an EMBL/GenBank/DDBJ whole genome shotgun (WGS) entry which is preliminary data.</text>
</comment>
<dbReference type="AlphaFoldDB" id="A0A218X7D2"/>
<dbReference type="EMBL" id="MTKT01002214">
    <property type="protein sequence ID" value="OWM80698.1"/>
    <property type="molecule type" value="Genomic_DNA"/>
</dbReference>
<evidence type="ECO:0000313" key="1">
    <source>
        <dbReference type="EMBL" id="OWM80698.1"/>
    </source>
</evidence>
<accession>A0A218X7D2</accession>
<proteinExistence type="predicted"/>